<dbReference type="PANTHER" id="PTHR39338">
    <property type="entry name" value="BLL5662 PROTEIN-RELATED"/>
    <property type="match status" value="1"/>
</dbReference>
<feature type="region of interest" description="Disordered" evidence="1">
    <location>
        <begin position="137"/>
        <end position="177"/>
    </location>
</feature>
<name>A0AA46YLB9_9ACTN</name>
<reference evidence="2" key="1">
    <citation type="submission" date="2022-01" db="EMBL/GenBank/DDBJ databases">
        <title>Nocardioidaceae gen. sp. A5X3R13.</title>
        <authorList>
            <person name="Lopez Marin M.A."/>
            <person name="Uhlik O."/>
        </authorList>
    </citation>
    <scope>NUCLEOTIDE SEQUENCE</scope>
    <source>
        <strain evidence="2">A5X3R13</strain>
    </source>
</reference>
<dbReference type="InterPro" id="IPR036465">
    <property type="entry name" value="vWFA_dom_sf"/>
</dbReference>
<dbReference type="Proteomes" id="UP001164390">
    <property type="component" value="Chromosome"/>
</dbReference>
<dbReference type="Pfam" id="PF05762">
    <property type="entry name" value="VWA_CoxE"/>
    <property type="match status" value="1"/>
</dbReference>
<dbReference type="AlphaFoldDB" id="A0AA46YLB9"/>
<keyword evidence="3" id="KW-1185">Reference proteome</keyword>
<dbReference type="PANTHER" id="PTHR39338:SF6">
    <property type="entry name" value="BLL5662 PROTEIN"/>
    <property type="match status" value="1"/>
</dbReference>
<feature type="compositionally biased region" description="Basic residues" evidence="1">
    <location>
        <begin position="146"/>
        <end position="157"/>
    </location>
</feature>
<accession>A0AA46YLB9</accession>
<gene>
    <name evidence="2" type="ORF">L0C25_06745</name>
</gene>
<organism evidence="2 3">
    <name type="scientific">Solicola gregarius</name>
    <dbReference type="NCBI Taxonomy" id="2908642"/>
    <lineage>
        <taxon>Bacteria</taxon>
        <taxon>Bacillati</taxon>
        <taxon>Actinomycetota</taxon>
        <taxon>Actinomycetes</taxon>
        <taxon>Propionibacteriales</taxon>
        <taxon>Nocardioidaceae</taxon>
        <taxon>Solicola</taxon>
    </lineage>
</organism>
<dbReference type="PIRSF" id="PIRSF010256">
    <property type="entry name" value="CoxE_vWa"/>
    <property type="match status" value="1"/>
</dbReference>
<dbReference type="CDD" id="cd00198">
    <property type="entry name" value="vWFA"/>
    <property type="match status" value="1"/>
</dbReference>
<proteinExistence type="predicted"/>
<evidence type="ECO:0000313" key="2">
    <source>
        <dbReference type="EMBL" id="UYM06765.1"/>
    </source>
</evidence>
<dbReference type="InterPro" id="IPR008912">
    <property type="entry name" value="Uncharacterised_CoxE"/>
</dbReference>
<feature type="compositionally biased region" description="Basic and acidic residues" evidence="1">
    <location>
        <begin position="158"/>
        <end position="175"/>
    </location>
</feature>
<dbReference type="SUPFAM" id="SSF53300">
    <property type="entry name" value="vWA-like"/>
    <property type="match status" value="1"/>
</dbReference>
<dbReference type="KEGG" id="sgrg:L0C25_06745"/>
<dbReference type="EMBL" id="CP094970">
    <property type="protein sequence ID" value="UYM06765.1"/>
    <property type="molecule type" value="Genomic_DNA"/>
</dbReference>
<evidence type="ECO:0000313" key="3">
    <source>
        <dbReference type="Proteomes" id="UP001164390"/>
    </source>
</evidence>
<evidence type="ECO:0000256" key="1">
    <source>
        <dbReference type="SAM" id="MobiDB-lite"/>
    </source>
</evidence>
<dbReference type="InterPro" id="IPR011195">
    <property type="entry name" value="UCP010256"/>
</dbReference>
<dbReference type="RefSeq" id="WP_271635684.1">
    <property type="nucleotide sequence ID" value="NZ_CP094970.1"/>
</dbReference>
<sequence>MSDADEVFAGFARAVAAAGVSVTPDRTQTYLEAVSRAGADDRAASYWAGRATLCSTPDDFAAYDATFETWFSAEPPTLRDKRRTESRSVPQADLSSADAEGDGDSHNLSVVASAEEVLRNRDVADLPPAERTLLNRMFARLEPHPPTRRSPRRRHSRRGEIDPARTVRDQLRRAGEPGPLRYRRRRVRERRTVWLIDVSGSMEPYADSLLRLAHRAVTAAPRTTEVFTLGTRLTRVTPALRLRDPELALTTAGSVVPDWSGGTRLGEVLRAFVDRWGQRGMARSAVVVVCSDGWERGDPVLLGQQVERLSRLTYRLVWANPHRGKVGYEPVQGGIAAVLPYVDALVAGHSMRTFGELLAVVAAPAP</sequence>
<feature type="region of interest" description="Disordered" evidence="1">
    <location>
        <begin position="78"/>
        <end position="106"/>
    </location>
</feature>
<protein>
    <submittedName>
        <fullName evidence="2">VWA domain-containing protein</fullName>
    </submittedName>
</protein>
<dbReference type="Gene3D" id="3.40.50.410">
    <property type="entry name" value="von Willebrand factor, type A domain"/>
    <property type="match status" value="1"/>
</dbReference>